<evidence type="ECO:0000313" key="2">
    <source>
        <dbReference type="EMBL" id="CAC5392939.1"/>
    </source>
</evidence>
<keyword evidence="3" id="KW-1185">Reference proteome</keyword>
<organism evidence="2 3">
    <name type="scientific">Mytilus coruscus</name>
    <name type="common">Sea mussel</name>
    <dbReference type="NCBI Taxonomy" id="42192"/>
    <lineage>
        <taxon>Eukaryota</taxon>
        <taxon>Metazoa</taxon>
        <taxon>Spiralia</taxon>
        <taxon>Lophotrochozoa</taxon>
        <taxon>Mollusca</taxon>
        <taxon>Bivalvia</taxon>
        <taxon>Autobranchia</taxon>
        <taxon>Pteriomorphia</taxon>
        <taxon>Mytilida</taxon>
        <taxon>Mytiloidea</taxon>
        <taxon>Mytilidae</taxon>
        <taxon>Mytilinae</taxon>
        <taxon>Mytilus</taxon>
    </lineage>
</organism>
<feature type="domain" description="MULE transposase" evidence="1">
    <location>
        <begin position="122"/>
        <end position="217"/>
    </location>
</feature>
<protein>
    <recommendedName>
        <fullName evidence="1">MULE transposase domain-containing protein</fullName>
    </recommendedName>
</protein>
<proteinExistence type="predicted"/>
<sequence length="256" mass="30223">MDSKTFIKTLNEHNHGVNQQKVESQQLRIRVRKQKVESRQLRIRVRKQKVESQQLRIRVRKQKVESQQLRIRVRKQKVESQHLRIRVRKASGDITERPSKIIRTELQANLECLSNNVQDAFVDGTFKCCPRYFFQMYTLHGCKNGNYVPLVYALLPGKSEECYTNMWNFILQLCEQRNLVLKPQAIHVDFEQAMHNMILRMLPGSKLDCCRFHLGQNWWRKIQDLGLSTEYREKTGDIGKWSSSFLWVTISTAGSD</sequence>
<dbReference type="InterPro" id="IPR018289">
    <property type="entry name" value="MULE_transposase_dom"/>
</dbReference>
<dbReference type="Pfam" id="PF10551">
    <property type="entry name" value="MULE"/>
    <property type="match status" value="1"/>
</dbReference>
<dbReference type="OrthoDB" id="6612379at2759"/>
<name>A0A6J8CCL1_MYTCO</name>
<reference evidence="2 3" key="1">
    <citation type="submission" date="2020-06" db="EMBL/GenBank/DDBJ databases">
        <authorList>
            <person name="Li R."/>
            <person name="Bekaert M."/>
        </authorList>
    </citation>
    <scope>NUCLEOTIDE SEQUENCE [LARGE SCALE GENOMIC DNA]</scope>
    <source>
        <strain evidence="3">wild</strain>
    </source>
</reference>
<dbReference type="AlphaFoldDB" id="A0A6J8CCL1"/>
<dbReference type="Proteomes" id="UP000507470">
    <property type="component" value="Unassembled WGS sequence"/>
</dbReference>
<accession>A0A6J8CCL1</accession>
<dbReference type="EMBL" id="CACVKT020005106">
    <property type="protein sequence ID" value="CAC5392939.1"/>
    <property type="molecule type" value="Genomic_DNA"/>
</dbReference>
<evidence type="ECO:0000259" key="1">
    <source>
        <dbReference type="Pfam" id="PF10551"/>
    </source>
</evidence>
<evidence type="ECO:0000313" key="3">
    <source>
        <dbReference type="Proteomes" id="UP000507470"/>
    </source>
</evidence>
<gene>
    <name evidence="2" type="ORF">MCOR_27839</name>
</gene>